<protein>
    <submittedName>
        <fullName evidence="1">Uncharacterized protein</fullName>
    </submittedName>
</protein>
<sequence>MAYPLIINRQLGGQVQSFQYPACSGDRTGQIYQQAQQLKGNLDMVLMTAGGNDLCLSGIIGSCIMTSRGQSEACEKVITVAEKNVGEIIKGNVKEILYELNNKMADGGIVVVNGYAEFFNEKEANCENQAWDVFWWLDFWPLDRAQRLTIDRRKRFNKLVRSINNATIQAINEIADDSKIKYKIGFADWNPWVSQAVNGQMCDPKSNGDYPDKNQPDIQFIKPDTHPWINWRADVDNQELKRRALKDPQRAEPKAPGCPGDDDWDWKMGLGYPNSIGANFHPNEKGHITIASFAMAEAIDLRSLVLGVETPSCEIKDQFKCYSAGSTKAYAQADRLDSHYQDFCKDAKKEEKIKGRHYEKEYDQGTPDHHQFRIQLGKDVAEFNVDECIDSMKKLIHSCDTSSKMNWKHGGQYVRGGGDWTYEVNPKRSNRPWPPPDKPVGRCEGWYKWSHSAYEIEGGGFSTWDWGQQTMLPSMAGCYGWGTSFWAFDYYDEPTKEGYEWKATFHTPIWVNSRCFRNNKVVKAAGGWTDGCSGND</sequence>
<accession>A0ACD3Z1J8</accession>
<name>A0ACD3Z1J8_FUSSC</name>
<evidence type="ECO:0000313" key="2">
    <source>
        <dbReference type="Proteomes" id="UP000830768"/>
    </source>
</evidence>
<keyword evidence="2" id="KW-1185">Reference proteome</keyword>
<proteinExistence type="predicted"/>
<reference evidence="1" key="1">
    <citation type="submission" date="2021-11" db="EMBL/GenBank/DDBJ databases">
        <title>Fusarium solani-melongenae Genome sequencing and assembly.</title>
        <authorList>
            <person name="Xie S."/>
            <person name="Huang L."/>
            <person name="Zhang X."/>
        </authorList>
    </citation>
    <scope>NUCLEOTIDE SEQUENCE</scope>
    <source>
        <strain evidence="1">CRI 24-3</strain>
    </source>
</reference>
<organism evidence="1 2">
    <name type="scientific">Fusarium solani subsp. cucurbitae</name>
    <name type="common">Neocosmosporum cucurbitae</name>
    <dbReference type="NCBI Taxonomy" id="2747967"/>
    <lineage>
        <taxon>Eukaryota</taxon>
        <taxon>Fungi</taxon>
        <taxon>Dikarya</taxon>
        <taxon>Ascomycota</taxon>
        <taxon>Pezizomycotina</taxon>
        <taxon>Sordariomycetes</taxon>
        <taxon>Hypocreomycetidae</taxon>
        <taxon>Hypocreales</taxon>
        <taxon>Nectriaceae</taxon>
        <taxon>Fusarium</taxon>
        <taxon>Fusarium solani species complex</taxon>
    </lineage>
</organism>
<gene>
    <name evidence="1" type="ORF">LCI18_006034</name>
</gene>
<dbReference type="EMBL" id="CP090033">
    <property type="protein sequence ID" value="UPK95099.1"/>
    <property type="molecule type" value="Genomic_DNA"/>
</dbReference>
<dbReference type="Proteomes" id="UP000830768">
    <property type="component" value="Chromosome 4"/>
</dbReference>
<evidence type="ECO:0000313" key="1">
    <source>
        <dbReference type="EMBL" id="UPK95099.1"/>
    </source>
</evidence>